<keyword evidence="1" id="KW-0472">Membrane</keyword>
<dbReference type="Gene3D" id="2.160.10.10">
    <property type="entry name" value="Hexapeptide repeat proteins"/>
    <property type="match status" value="1"/>
</dbReference>
<dbReference type="Pfam" id="PF00483">
    <property type="entry name" value="NTP_transferase"/>
    <property type="match status" value="1"/>
</dbReference>
<dbReference type="PANTHER" id="PTHR22572">
    <property type="entry name" value="SUGAR-1-PHOSPHATE GUANYL TRANSFERASE"/>
    <property type="match status" value="1"/>
</dbReference>
<dbReference type="InterPro" id="IPR005835">
    <property type="entry name" value="NTP_transferase_dom"/>
</dbReference>
<feature type="domain" description="Nucleotidyl transferase" evidence="2">
    <location>
        <begin position="18"/>
        <end position="89"/>
    </location>
</feature>
<dbReference type="Pfam" id="PF02397">
    <property type="entry name" value="Bac_transf"/>
    <property type="match status" value="1"/>
</dbReference>
<dbReference type="InterPro" id="IPR029044">
    <property type="entry name" value="Nucleotide-diphossugar_trans"/>
</dbReference>
<dbReference type="InterPro" id="IPR003362">
    <property type="entry name" value="Bact_transf"/>
</dbReference>
<evidence type="ECO:0000256" key="1">
    <source>
        <dbReference type="SAM" id="Phobius"/>
    </source>
</evidence>
<name>A0A7C4EY58_9BACT</name>
<reference evidence="4" key="1">
    <citation type="journal article" date="2020" name="mSystems">
        <title>Genome- and Community-Level Interaction Insights into Carbon Utilization and Element Cycling Functions of Hydrothermarchaeota in Hydrothermal Sediment.</title>
        <authorList>
            <person name="Zhou Z."/>
            <person name="Liu Y."/>
            <person name="Xu W."/>
            <person name="Pan J."/>
            <person name="Luo Z.H."/>
            <person name="Li M."/>
        </authorList>
    </citation>
    <scope>NUCLEOTIDE SEQUENCE [LARGE SCALE GENOMIC DNA]</scope>
    <source>
        <strain evidence="4">SpSt-769</strain>
    </source>
</reference>
<feature type="transmembrane region" description="Helical" evidence="1">
    <location>
        <begin position="337"/>
        <end position="360"/>
    </location>
</feature>
<dbReference type="Gene3D" id="3.90.550.10">
    <property type="entry name" value="Spore Coat Polysaccharide Biosynthesis Protein SpsA, Chain A"/>
    <property type="match status" value="1"/>
</dbReference>
<feature type="domain" description="Bacterial sugar transferase" evidence="3">
    <location>
        <begin position="405"/>
        <end position="494"/>
    </location>
</feature>
<evidence type="ECO:0000259" key="2">
    <source>
        <dbReference type="Pfam" id="PF00483"/>
    </source>
</evidence>
<accession>A0A7C4EY58</accession>
<dbReference type="InterPro" id="IPR050486">
    <property type="entry name" value="Mannose-1P_guanyltransferase"/>
</dbReference>
<keyword evidence="1" id="KW-1133">Transmembrane helix</keyword>
<evidence type="ECO:0000313" key="4">
    <source>
        <dbReference type="EMBL" id="HGH61615.1"/>
    </source>
</evidence>
<protein>
    <submittedName>
        <fullName evidence="4">Uncharacterized protein</fullName>
    </submittedName>
</protein>
<organism evidence="4">
    <name type="scientific">Desulfomonile tiedjei</name>
    <dbReference type="NCBI Taxonomy" id="2358"/>
    <lineage>
        <taxon>Bacteria</taxon>
        <taxon>Pseudomonadati</taxon>
        <taxon>Thermodesulfobacteriota</taxon>
        <taxon>Desulfomonilia</taxon>
        <taxon>Desulfomonilales</taxon>
        <taxon>Desulfomonilaceae</taxon>
        <taxon>Desulfomonile</taxon>
    </lineage>
</organism>
<gene>
    <name evidence="4" type="ORF">ENV54_09990</name>
</gene>
<sequence>MGNVGVAMIVVLTCFQDGKPFLPLTRNRPVAMLPFMNVPIIQSHIERFVEAGFSRFIVVAVDYPLPLQEFLGDGSRWGAHIEVVVLKDPCEDFSVLDRLSFKLQGETAILMPAEIILNLNIPNLVAFQSAGNDPYVKVFARNILEVLHGANLPKPTFKKKRLDPLVYTGVMVASADARPEQAGASYLYEDNFMTINNPVALWAANMAGLGGFFSAIGSRYFSGQAGDIRIGHHFRRGTETEIVAPALIGHHVRINPRASLYGWTVLGNGVFVDKGAHVGRSVIADHTYIGSETSVEHAVVEGKLIYNLEIGEWVEVTDSFIISDIREEILTSVLQSAFWRLTALACLTLAMPLILCGAIVRKIRGKDFFETRRWYVTAASFLGAKPPQPTTVSCISFHEWNSLIGRLPALFHVVLGRIRLVGVRPLEDNKPPLYEEEWTLLREEAPCGLFTPVDAEGIHDGSEEAKIVAENYYAATRSLSGDVKIFFLAVLKLFRLSIMNVRNKLVGNAGRKSRKELETS</sequence>
<comment type="caution">
    <text evidence="4">The sequence shown here is derived from an EMBL/GenBank/DDBJ whole genome shotgun (WGS) entry which is preliminary data.</text>
</comment>
<dbReference type="EMBL" id="DTGT01000319">
    <property type="protein sequence ID" value="HGH61615.1"/>
    <property type="molecule type" value="Genomic_DNA"/>
</dbReference>
<dbReference type="SUPFAM" id="SSF53448">
    <property type="entry name" value="Nucleotide-diphospho-sugar transferases"/>
    <property type="match status" value="1"/>
</dbReference>
<evidence type="ECO:0000259" key="3">
    <source>
        <dbReference type="Pfam" id="PF02397"/>
    </source>
</evidence>
<dbReference type="AlphaFoldDB" id="A0A7C4EY58"/>
<keyword evidence="1" id="KW-0812">Transmembrane</keyword>
<proteinExistence type="predicted"/>